<dbReference type="AlphaFoldDB" id="A0A7W4I6U7"/>
<accession>A0A7W4I6U7</accession>
<protein>
    <submittedName>
        <fullName evidence="1">Uncharacterized protein</fullName>
    </submittedName>
</protein>
<reference evidence="1 2" key="1">
    <citation type="submission" date="2020-04" db="EMBL/GenBank/DDBJ databases">
        <title>Description of novel Gluconacetobacter.</title>
        <authorList>
            <person name="Sombolestani A."/>
        </authorList>
    </citation>
    <scope>NUCLEOTIDE SEQUENCE [LARGE SCALE GENOMIC DNA]</scope>
    <source>
        <strain evidence="1 2">LMG 7603</strain>
    </source>
</reference>
<comment type="caution">
    <text evidence="1">The sequence shown here is derived from an EMBL/GenBank/DDBJ whole genome shotgun (WGS) entry which is preliminary data.</text>
</comment>
<organism evidence="1 2">
    <name type="scientific">Gluconacetobacter diazotrophicus</name>
    <name type="common">Acetobacter diazotrophicus</name>
    <dbReference type="NCBI Taxonomy" id="33996"/>
    <lineage>
        <taxon>Bacteria</taxon>
        <taxon>Pseudomonadati</taxon>
        <taxon>Pseudomonadota</taxon>
        <taxon>Alphaproteobacteria</taxon>
        <taxon>Acetobacterales</taxon>
        <taxon>Acetobacteraceae</taxon>
        <taxon>Gluconacetobacter</taxon>
    </lineage>
</organism>
<dbReference type="RefSeq" id="WP_183116177.1">
    <property type="nucleotide sequence ID" value="NZ_JABEQG010000029.1"/>
</dbReference>
<dbReference type="EMBL" id="JABEQG010000029">
    <property type="protein sequence ID" value="MBB2157359.1"/>
    <property type="molecule type" value="Genomic_DNA"/>
</dbReference>
<evidence type="ECO:0000313" key="2">
    <source>
        <dbReference type="Proteomes" id="UP000550787"/>
    </source>
</evidence>
<sequence>MTVGLQCPVLLRPPLTAAGLTATKWAGVDDKARGGNALLGFIARGMPRSAFSKTLYRMVSNMFGFIACYDLHGFWDTHLATTSDRAAFLEQIEKYPCWGQPAFTWSDVERRIGGRIRDAGLVAAYRAEVKKESLRSERDQLARLLARHGHPGGDGRPAAAIVPSMDPASRQFGLW</sequence>
<dbReference type="Proteomes" id="UP000550787">
    <property type="component" value="Unassembled WGS sequence"/>
</dbReference>
<name>A0A7W4I6U7_GLUDI</name>
<proteinExistence type="predicted"/>
<evidence type="ECO:0000313" key="1">
    <source>
        <dbReference type="EMBL" id="MBB2157359.1"/>
    </source>
</evidence>
<gene>
    <name evidence="1" type="ORF">HLH33_13730</name>
</gene>